<comment type="similarity">
    <text evidence="1">Belongs to the metallo-dependent hydrolases superfamily. NagA family.</text>
</comment>
<dbReference type="InterPro" id="IPR032466">
    <property type="entry name" value="Metal_Hydrolase"/>
</dbReference>
<dbReference type="InterPro" id="IPR006680">
    <property type="entry name" value="Amidohydro-rel"/>
</dbReference>
<sequence>MGQQPEAIAIVGGRVVLPDGVLEDGVLLVEGGLVAACGPAAQVSLPASARRVDAQGLYVGPGLIDMHCHGGGGVWAWEDPYRMALAHLRCGTTGILPTMVYNQSEAELLEGVRRVLNVGTQPYSAAILGIHMEGPYINAKYGAVTAPIRPVNPAEYERLLALAGARIKLWTLAPELEGQRAFAEAAAAHGITLSVGHSEATPEAIYDLVPLGLRVGCHCTNASGATPSPSRYGGTREVGVDEAVLVHDEIYAEVIPDQEGVHVRPLMCRLILKTKGVDRVVVITDALREASGDERESDVIVVEGVGLSGSRLTMNRALRNMGRHTGATLPELFKMGSLNPARVLGLSGELGSLEPGKRANVVLVTPELDVRRVMLDGRFVTGIEAAPAP</sequence>
<dbReference type="Proteomes" id="UP000621560">
    <property type="component" value="Unassembled WGS sequence"/>
</dbReference>
<dbReference type="Pfam" id="PF01979">
    <property type="entry name" value="Amidohydro_1"/>
    <property type="match status" value="1"/>
</dbReference>
<evidence type="ECO:0000256" key="1">
    <source>
        <dbReference type="ARBA" id="ARBA00010716"/>
    </source>
</evidence>
<keyword evidence="5" id="KW-1185">Reference proteome</keyword>
<dbReference type="SUPFAM" id="SSF51338">
    <property type="entry name" value="Composite domain of metallo-dependent hydrolases"/>
    <property type="match status" value="1"/>
</dbReference>
<keyword evidence="2" id="KW-0378">Hydrolase</keyword>
<reference evidence="4" key="1">
    <citation type="submission" date="2020-09" db="EMBL/GenBank/DDBJ databases">
        <title>A novel bacterium of genus Paenibacillus, isolated from South China Sea.</title>
        <authorList>
            <person name="Huang H."/>
            <person name="Mo K."/>
            <person name="Hu Y."/>
        </authorList>
    </citation>
    <scope>NUCLEOTIDE SEQUENCE</scope>
    <source>
        <strain evidence="4">IB182496</strain>
    </source>
</reference>
<proteinExistence type="inferred from homology"/>
<name>A0A927GU44_9BACL</name>
<accession>A0A927GU44</accession>
<dbReference type="GO" id="GO:0008448">
    <property type="term" value="F:N-acetylglucosamine-6-phosphate deacetylase activity"/>
    <property type="evidence" value="ECO:0007669"/>
    <property type="project" value="TreeGrafter"/>
</dbReference>
<comment type="caution">
    <text evidence="4">The sequence shown here is derived from an EMBL/GenBank/DDBJ whole genome shotgun (WGS) entry which is preliminary data.</text>
</comment>
<dbReference type="RefSeq" id="WP_190921379.1">
    <property type="nucleotide sequence ID" value="NZ_JACXIZ010000060.1"/>
</dbReference>
<dbReference type="InterPro" id="IPR011059">
    <property type="entry name" value="Metal-dep_hydrolase_composite"/>
</dbReference>
<dbReference type="Gene3D" id="2.30.40.10">
    <property type="entry name" value="Urease, subunit C, domain 1"/>
    <property type="match status" value="1"/>
</dbReference>
<evidence type="ECO:0000313" key="5">
    <source>
        <dbReference type="Proteomes" id="UP000621560"/>
    </source>
</evidence>
<evidence type="ECO:0000256" key="2">
    <source>
        <dbReference type="ARBA" id="ARBA00022801"/>
    </source>
</evidence>
<protein>
    <submittedName>
        <fullName evidence="4">N-acetylglucosamine-6-phosphate deacetylase</fullName>
    </submittedName>
</protein>
<organism evidence="4 5">
    <name type="scientific">Paenibacillus sabuli</name>
    <dbReference type="NCBI Taxonomy" id="2772509"/>
    <lineage>
        <taxon>Bacteria</taxon>
        <taxon>Bacillati</taxon>
        <taxon>Bacillota</taxon>
        <taxon>Bacilli</taxon>
        <taxon>Bacillales</taxon>
        <taxon>Paenibacillaceae</taxon>
        <taxon>Paenibacillus</taxon>
    </lineage>
</organism>
<evidence type="ECO:0000259" key="3">
    <source>
        <dbReference type="Pfam" id="PF01979"/>
    </source>
</evidence>
<dbReference type="SUPFAM" id="SSF51556">
    <property type="entry name" value="Metallo-dependent hydrolases"/>
    <property type="match status" value="1"/>
</dbReference>
<feature type="domain" description="Amidohydrolase-related" evidence="3">
    <location>
        <begin position="59"/>
        <end position="380"/>
    </location>
</feature>
<evidence type="ECO:0000313" key="4">
    <source>
        <dbReference type="EMBL" id="MBD2848283.1"/>
    </source>
</evidence>
<dbReference type="PANTHER" id="PTHR11113">
    <property type="entry name" value="N-ACETYLGLUCOSAMINE-6-PHOSPHATE DEACETYLASE"/>
    <property type="match status" value="1"/>
</dbReference>
<dbReference type="Gene3D" id="3.20.20.140">
    <property type="entry name" value="Metal-dependent hydrolases"/>
    <property type="match status" value="1"/>
</dbReference>
<dbReference type="EMBL" id="JACXIZ010000060">
    <property type="protein sequence ID" value="MBD2848283.1"/>
    <property type="molecule type" value="Genomic_DNA"/>
</dbReference>
<dbReference type="PANTHER" id="PTHR11113:SF14">
    <property type="entry name" value="N-ACETYLGLUCOSAMINE-6-PHOSPHATE DEACETYLASE"/>
    <property type="match status" value="1"/>
</dbReference>
<dbReference type="AlphaFoldDB" id="A0A927GU44"/>
<dbReference type="GO" id="GO:0006046">
    <property type="term" value="P:N-acetylglucosamine catabolic process"/>
    <property type="evidence" value="ECO:0007669"/>
    <property type="project" value="TreeGrafter"/>
</dbReference>
<gene>
    <name evidence="4" type="ORF">IDH44_24065</name>
</gene>